<dbReference type="SUPFAM" id="SSF57845">
    <property type="entry name" value="B-box zinc-binding domain"/>
    <property type="match status" value="1"/>
</dbReference>
<dbReference type="STRING" id="1296120.A0A1B9GSH0"/>
<accession>A0A1B9GSH0</accession>
<proteinExistence type="predicted"/>
<dbReference type="AlphaFoldDB" id="A0A1B9GSH0"/>
<feature type="region of interest" description="Disordered" evidence="1">
    <location>
        <begin position="18"/>
        <end position="57"/>
    </location>
</feature>
<sequence length="448" mass="49238">MDDDDLLRRFAALKAPTSPLADTALTATQPASNRHNPISYSAHTDERARQAREEDDELEQIADGRFDRLDVYKRGQQIQKDDDVADRLLRERINRLKGFGGDEVERDLIGTSEPTDDIDALIMMFTSSAEDSPSDPKRGSLVSESISRLRSHSTPLDDAARDKSQGTIRSLAEEADSLLRDAKSLMPDEENDNRERMEKSLDEGEGDDAGADGEEESEEQIIARALDEAKLDHLLEPNPSDGEGGQEDHSKLEPQAERHQGGEDETSARVASTSPMAPTERPQQDLSKSRDNGSEHPDLDAKLSFPSLPTHMPADDEDDGERGGDLDDQAQKRLNLLLGLSPSTAKLGDPSNPKSGPQTKGLPLPSLPKAPKFNFPGYDNSRDEDTDSWCCICNADATIICSGCDDDLYCEECWKDGHGAGDGQEKGHRARRFVYGSKEKDQRRLAAA</sequence>
<feature type="compositionally biased region" description="Basic and acidic residues" evidence="1">
    <location>
        <begin position="418"/>
        <end position="427"/>
    </location>
</feature>
<feature type="compositionally biased region" description="Basic and acidic residues" evidence="1">
    <location>
        <begin position="43"/>
        <end position="52"/>
    </location>
</feature>
<feature type="region of interest" description="Disordered" evidence="1">
    <location>
        <begin position="418"/>
        <end position="448"/>
    </location>
</feature>
<organism evidence="2 3">
    <name type="scientific">Kwoniella heveanensis BCC8398</name>
    <dbReference type="NCBI Taxonomy" id="1296120"/>
    <lineage>
        <taxon>Eukaryota</taxon>
        <taxon>Fungi</taxon>
        <taxon>Dikarya</taxon>
        <taxon>Basidiomycota</taxon>
        <taxon>Agaricomycotina</taxon>
        <taxon>Tremellomycetes</taxon>
        <taxon>Tremellales</taxon>
        <taxon>Cryptococcaceae</taxon>
        <taxon>Kwoniella</taxon>
    </lineage>
</organism>
<feature type="compositionally biased region" description="Basic and acidic residues" evidence="1">
    <location>
        <begin position="225"/>
        <end position="235"/>
    </location>
</feature>
<feature type="compositionally biased region" description="Basic and acidic residues" evidence="1">
    <location>
        <begin position="246"/>
        <end position="262"/>
    </location>
</feature>
<reference evidence="3" key="2">
    <citation type="submission" date="2013-12" db="EMBL/GenBank/DDBJ databases">
        <title>Evolution of pathogenesis and genome organization in the Tremellales.</title>
        <authorList>
            <person name="Cuomo C."/>
            <person name="Litvintseva A."/>
            <person name="Heitman J."/>
            <person name="Chen Y."/>
            <person name="Sun S."/>
            <person name="Springer D."/>
            <person name="Dromer F."/>
            <person name="Young S."/>
            <person name="Zeng Q."/>
            <person name="Chapman S."/>
            <person name="Gujja S."/>
            <person name="Saif S."/>
            <person name="Birren B."/>
        </authorList>
    </citation>
    <scope>NUCLEOTIDE SEQUENCE [LARGE SCALE GENOMIC DNA]</scope>
    <source>
        <strain evidence="3">BCC8398</strain>
    </source>
</reference>
<dbReference type="PANTHER" id="PTHR46603:SF1">
    <property type="entry name" value="ABSCISSION_NOCUT CHECKPOINT REGULATOR"/>
    <property type="match status" value="1"/>
</dbReference>
<gene>
    <name evidence="2" type="ORF">I316_04368</name>
</gene>
<name>A0A1B9GSH0_9TREE</name>
<keyword evidence="3" id="KW-1185">Reference proteome</keyword>
<feature type="compositionally biased region" description="Basic and acidic residues" evidence="1">
    <location>
        <begin position="193"/>
        <end position="202"/>
    </location>
</feature>
<dbReference type="PANTHER" id="PTHR46603">
    <property type="entry name" value="ABSCISSION/NOCUT CHECKPOINT REGULATOR"/>
    <property type="match status" value="1"/>
</dbReference>
<feature type="compositionally biased region" description="Basic and acidic residues" evidence="1">
    <location>
        <begin position="437"/>
        <end position="448"/>
    </location>
</feature>
<feature type="compositionally biased region" description="Basic and acidic residues" evidence="1">
    <location>
        <begin position="321"/>
        <end position="331"/>
    </location>
</feature>
<feature type="compositionally biased region" description="Polar residues" evidence="1">
    <location>
        <begin position="142"/>
        <end position="154"/>
    </location>
</feature>
<dbReference type="Pfam" id="PF22586">
    <property type="entry name" value="ANCHR-like_BBOX"/>
    <property type="match status" value="1"/>
</dbReference>
<protein>
    <recommendedName>
        <fullName evidence="4">Zinc finger FYVE domain-containing protein 19</fullName>
    </recommendedName>
</protein>
<feature type="compositionally biased region" description="Basic and acidic residues" evidence="1">
    <location>
        <begin position="287"/>
        <end position="301"/>
    </location>
</feature>
<evidence type="ECO:0000313" key="3">
    <source>
        <dbReference type="Proteomes" id="UP000092666"/>
    </source>
</evidence>
<feature type="compositionally biased region" description="Acidic residues" evidence="1">
    <location>
        <begin position="203"/>
        <end position="219"/>
    </location>
</feature>
<dbReference type="OrthoDB" id="5407799at2759"/>
<dbReference type="EMBL" id="KI669502">
    <property type="protein sequence ID" value="OCF34022.1"/>
    <property type="molecule type" value="Genomic_DNA"/>
</dbReference>
<reference evidence="2 3" key="1">
    <citation type="submission" date="2013-07" db="EMBL/GenBank/DDBJ databases">
        <title>The Genome Sequence of Cryptococcus heveanensis BCC8398.</title>
        <authorList>
            <consortium name="The Broad Institute Genome Sequencing Platform"/>
            <person name="Cuomo C."/>
            <person name="Litvintseva A."/>
            <person name="Chen Y."/>
            <person name="Heitman J."/>
            <person name="Sun S."/>
            <person name="Springer D."/>
            <person name="Dromer F."/>
            <person name="Young S.K."/>
            <person name="Zeng Q."/>
            <person name="Gargeya S."/>
            <person name="Fitzgerald M."/>
            <person name="Abouelleil A."/>
            <person name="Alvarado L."/>
            <person name="Berlin A.M."/>
            <person name="Chapman S.B."/>
            <person name="Dewar J."/>
            <person name="Goldberg J."/>
            <person name="Griggs A."/>
            <person name="Gujja S."/>
            <person name="Hansen M."/>
            <person name="Howarth C."/>
            <person name="Imamovic A."/>
            <person name="Larimer J."/>
            <person name="McCowan C."/>
            <person name="Murphy C."/>
            <person name="Pearson M."/>
            <person name="Priest M."/>
            <person name="Roberts A."/>
            <person name="Saif S."/>
            <person name="Shea T."/>
            <person name="Sykes S."/>
            <person name="Wortman J."/>
            <person name="Nusbaum C."/>
            <person name="Birren B."/>
        </authorList>
    </citation>
    <scope>NUCLEOTIDE SEQUENCE [LARGE SCALE GENOMIC DNA]</scope>
    <source>
        <strain evidence="2 3">BCC8398</strain>
    </source>
</reference>
<evidence type="ECO:0000313" key="2">
    <source>
        <dbReference type="EMBL" id="OCF34022.1"/>
    </source>
</evidence>
<feature type="region of interest" description="Disordered" evidence="1">
    <location>
        <begin position="127"/>
        <end position="378"/>
    </location>
</feature>
<dbReference type="CDD" id="cd19817">
    <property type="entry name" value="Bbox1_ANCHR-like"/>
    <property type="match status" value="1"/>
</dbReference>
<feature type="compositionally biased region" description="Polar residues" evidence="1">
    <location>
        <begin position="25"/>
        <end position="42"/>
    </location>
</feature>
<evidence type="ECO:0008006" key="4">
    <source>
        <dbReference type="Google" id="ProtNLM"/>
    </source>
</evidence>
<dbReference type="InterPro" id="IPR044553">
    <property type="entry name" value="Bbox1_ANCHR"/>
</dbReference>
<evidence type="ECO:0000256" key="1">
    <source>
        <dbReference type="SAM" id="MobiDB-lite"/>
    </source>
</evidence>
<dbReference type="Proteomes" id="UP000092666">
    <property type="component" value="Unassembled WGS sequence"/>
</dbReference>